<gene>
    <name evidence="1" type="ORF">HHSLTHF2_36180</name>
</gene>
<sequence length="57" mass="6238">MLVMGVGRCTTFMRGGDINDLAPSMCRAAAEKVRHSLQYAQTDTMLNIACLAVSRVY</sequence>
<proteinExistence type="predicted"/>
<evidence type="ECO:0000313" key="1">
    <source>
        <dbReference type="EMBL" id="BCB09728.1"/>
    </source>
</evidence>
<dbReference type="AlphaFoldDB" id="A0A6F8U860"/>
<organism evidence="1 2">
    <name type="scientific">Halomonas hydrothermalis</name>
    <dbReference type="NCBI Taxonomy" id="115561"/>
    <lineage>
        <taxon>Bacteria</taxon>
        <taxon>Pseudomonadati</taxon>
        <taxon>Pseudomonadota</taxon>
        <taxon>Gammaproteobacteria</taxon>
        <taxon>Oceanospirillales</taxon>
        <taxon>Halomonadaceae</taxon>
        <taxon>Halomonas</taxon>
    </lineage>
</organism>
<dbReference type="Proteomes" id="UP000502259">
    <property type="component" value="Chromosome"/>
</dbReference>
<keyword evidence="2" id="KW-1185">Reference proteome</keyword>
<accession>A0A6F8U860</accession>
<evidence type="ECO:0000313" key="2">
    <source>
        <dbReference type="Proteomes" id="UP000502259"/>
    </source>
</evidence>
<name>A0A6F8U860_9GAMM</name>
<protein>
    <submittedName>
        <fullName evidence="1">Uncharacterized protein</fullName>
    </submittedName>
</protein>
<dbReference type="EMBL" id="AP022843">
    <property type="protein sequence ID" value="BCB09728.1"/>
    <property type="molecule type" value="Genomic_DNA"/>
</dbReference>
<reference evidence="1 2" key="1">
    <citation type="submission" date="2020-03" db="EMBL/GenBank/DDBJ databases">
        <title>Complete Genome Sequence of Halomonas hydrothermalis Strain Slthf2, Halophilic Bacterium Isolated from Deep-Sea Hydrothermal-Vent Environments.</title>
        <authorList>
            <person name="Takeyama N."/>
            <person name="Huang M."/>
            <person name="Sato K."/>
            <person name="Galipon J."/>
            <person name="Arakawa K."/>
        </authorList>
    </citation>
    <scope>NUCLEOTIDE SEQUENCE [LARGE SCALE GENOMIC DNA]</scope>
    <source>
        <strain evidence="1 2">Slthf2</strain>
    </source>
</reference>